<reference evidence="2" key="1">
    <citation type="submission" date="2019-03" db="EMBL/GenBank/DDBJ databases">
        <title>Lake Tanganyika Metagenome-Assembled Genomes (MAGs).</title>
        <authorList>
            <person name="Tran P."/>
        </authorList>
    </citation>
    <scope>NUCLEOTIDE SEQUENCE</scope>
    <source>
        <strain evidence="2">M_DeepCast_400m_m2_100</strain>
    </source>
</reference>
<name>A0A937XAL5_UNCEI</name>
<gene>
    <name evidence="2" type="ORF">FJY75_10645</name>
</gene>
<protein>
    <submittedName>
        <fullName evidence="2">Uncharacterized protein</fullName>
    </submittedName>
</protein>
<feature type="chain" id="PRO_5037967818" evidence="1">
    <location>
        <begin position="39"/>
        <end position="147"/>
    </location>
</feature>
<feature type="non-terminal residue" evidence="2">
    <location>
        <position position="147"/>
    </location>
</feature>
<evidence type="ECO:0000313" key="3">
    <source>
        <dbReference type="Proteomes" id="UP000748308"/>
    </source>
</evidence>
<proteinExistence type="predicted"/>
<dbReference type="AlphaFoldDB" id="A0A937XAL5"/>
<feature type="signal peptide" evidence="1">
    <location>
        <begin position="1"/>
        <end position="38"/>
    </location>
</feature>
<dbReference type="EMBL" id="VGIY01000316">
    <property type="protein sequence ID" value="MBM3318295.1"/>
    <property type="molecule type" value="Genomic_DNA"/>
</dbReference>
<accession>A0A937XAL5</accession>
<sequence>MDGIGRRRFACSRGALRMGCVMWLSWAMLHGAAPLARAGGAGEPAQFPDYWGESAFLVDAPGSSNSLGAGFFNPAAWPMRGRGGLLLAWDDPAARRPAPCAGDTIAPPPAFTGSWLGVASVGGLAFGARSFLHDGPDGEVLAWDEYT</sequence>
<organism evidence="2 3">
    <name type="scientific">Eiseniibacteriota bacterium</name>
    <dbReference type="NCBI Taxonomy" id="2212470"/>
    <lineage>
        <taxon>Bacteria</taxon>
        <taxon>Candidatus Eiseniibacteriota</taxon>
    </lineage>
</organism>
<dbReference type="Proteomes" id="UP000748308">
    <property type="component" value="Unassembled WGS sequence"/>
</dbReference>
<comment type="caution">
    <text evidence="2">The sequence shown here is derived from an EMBL/GenBank/DDBJ whole genome shotgun (WGS) entry which is preliminary data.</text>
</comment>
<evidence type="ECO:0000256" key="1">
    <source>
        <dbReference type="SAM" id="SignalP"/>
    </source>
</evidence>
<evidence type="ECO:0000313" key="2">
    <source>
        <dbReference type="EMBL" id="MBM3318295.1"/>
    </source>
</evidence>
<keyword evidence="1" id="KW-0732">Signal</keyword>